<proteinExistence type="predicted"/>
<dbReference type="Proteomes" id="UP000233551">
    <property type="component" value="Unassembled WGS sequence"/>
</dbReference>
<protein>
    <submittedName>
        <fullName evidence="2">Uncharacterized protein</fullName>
    </submittedName>
</protein>
<dbReference type="EMBL" id="PGOL01001660">
    <property type="protein sequence ID" value="PKI55827.1"/>
    <property type="molecule type" value="Genomic_DNA"/>
</dbReference>
<name>A0A2I0JHU7_PUNGR</name>
<feature type="compositionally biased region" description="Polar residues" evidence="1">
    <location>
        <begin position="52"/>
        <end position="64"/>
    </location>
</feature>
<accession>A0A2I0JHU7</accession>
<gene>
    <name evidence="2" type="ORF">CRG98_023769</name>
</gene>
<dbReference type="AlphaFoldDB" id="A0A2I0JHU7"/>
<sequence>MTSSTGEVAKSLRGKRERANRGAPFPAIAPIWETVEASGASEYFPDRDLSRPGSQELPSQSRPGWQSLACEMGGMLLKNKDLFAISGSTPK</sequence>
<comment type="caution">
    <text evidence="2">The sequence shown here is derived from an EMBL/GenBank/DDBJ whole genome shotgun (WGS) entry which is preliminary data.</text>
</comment>
<feature type="region of interest" description="Disordered" evidence="1">
    <location>
        <begin position="1"/>
        <end position="27"/>
    </location>
</feature>
<feature type="region of interest" description="Disordered" evidence="1">
    <location>
        <begin position="43"/>
        <end position="65"/>
    </location>
</feature>
<evidence type="ECO:0000313" key="3">
    <source>
        <dbReference type="Proteomes" id="UP000233551"/>
    </source>
</evidence>
<organism evidence="2 3">
    <name type="scientific">Punica granatum</name>
    <name type="common">Pomegranate</name>
    <dbReference type="NCBI Taxonomy" id="22663"/>
    <lineage>
        <taxon>Eukaryota</taxon>
        <taxon>Viridiplantae</taxon>
        <taxon>Streptophyta</taxon>
        <taxon>Embryophyta</taxon>
        <taxon>Tracheophyta</taxon>
        <taxon>Spermatophyta</taxon>
        <taxon>Magnoliopsida</taxon>
        <taxon>eudicotyledons</taxon>
        <taxon>Gunneridae</taxon>
        <taxon>Pentapetalae</taxon>
        <taxon>rosids</taxon>
        <taxon>malvids</taxon>
        <taxon>Myrtales</taxon>
        <taxon>Lythraceae</taxon>
        <taxon>Punica</taxon>
    </lineage>
</organism>
<reference evidence="2 3" key="1">
    <citation type="submission" date="2017-11" db="EMBL/GenBank/DDBJ databases">
        <title>De-novo sequencing of pomegranate (Punica granatum L.) genome.</title>
        <authorList>
            <person name="Akparov Z."/>
            <person name="Amiraslanov A."/>
            <person name="Hajiyeva S."/>
            <person name="Abbasov M."/>
            <person name="Kaur K."/>
            <person name="Hamwieh A."/>
            <person name="Solovyev V."/>
            <person name="Salamov A."/>
            <person name="Braich B."/>
            <person name="Kosarev P."/>
            <person name="Mahmoud A."/>
            <person name="Hajiyev E."/>
            <person name="Babayeva S."/>
            <person name="Izzatullayeva V."/>
            <person name="Mammadov A."/>
            <person name="Mammadov A."/>
            <person name="Sharifova S."/>
            <person name="Ojaghi J."/>
            <person name="Eynullazada K."/>
            <person name="Bayramov B."/>
            <person name="Abdulazimova A."/>
            <person name="Shahmuradov I."/>
        </authorList>
    </citation>
    <scope>NUCLEOTIDE SEQUENCE [LARGE SCALE GENOMIC DNA]</scope>
    <source>
        <strain evidence="3">cv. AG2017</strain>
        <tissue evidence="2">Leaf</tissue>
    </source>
</reference>
<keyword evidence="3" id="KW-1185">Reference proteome</keyword>
<evidence type="ECO:0000256" key="1">
    <source>
        <dbReference type="SAM" id="MobiDB-lite"/>
    </source>
</evidence>
<evidence type="ECO:0000313" key="2">
    <source>
        <dbReference type="EMBL" id="PKI55827.1"/>
    </source>
</evidence>